<evidence type="ECO:0000313" key="3">
    <source>
        <dbReference type="EMBL" id="KAB8275639.1"/>
    </source>
</evidence>
<dbReference type="SUPFAM" id="SSF56436">
    <property type="entry name" value="C-type lectin-like"/>
    <property type="match status" value="1"/>
</dbReference>
<keyword evidence="3" id="KW-0430">Lectin</keyword>
<accession>A0A5N6JBI8</accession>
<name>A0A5N6JBI8_9EURO</name>
<feature type="compositionally biased region" description="Polar residues" evidence="1">
    <location>
        <begin position="377"/>
        <end position="390"/>
    </location>
</feature>
<gene>
    <name evidence="3" type="ORF">BDV30DRAFT_225060</name>
</gene>
<keyword evidence="4" id="KW-1185">Reference proteome</keyword>
<dbReference type="Proteomes" id="UP000326289">
    <property type="component" value="Unassembled WGS sequence"/>
</dbReference>
<evidence type="ECO:0000313" key="4">
    <source>
        <dbReference type="Proteomes" id="UP000326289"/>
    </source>
</evidence>
<organism evidence="3 4">
    <name type="scientific">Aspergillus minisclerotigenes</name>
    <dbReference type="NCBI Taxonomy" id="656917"/>
    <lineage>
        <taxon>Eukaryota</taxon>
        <taxon>Fungi</taxon>
        <taxon>Dikarya</taxon>
        <taxon>Ascomycota</taxon>
        <taxon>Pezizomycotina</taxon>
        <taxon>Eurotiomycetes</taxon>
        <taxon>Eurotiomycetidae</taxon>
        <taxon>Eurotiales</taxon>
        <taxon>Aspergillaceae</taxon>
        <taxon>Aspergillus</taxon>
        <taxon>Aspergillus subgen. Circumdati</taxon>
    </lineage>
</organism>
<dbReference type="InterPro" id="IPR051128">
    <property type="entry name" value="EgtD_Methyltrsf_superfamily"/>
</dbReference>
<dbReference type="Pfam" id="PF03781">
    <property type="entry name" value="FGE-sulfatase"/>
    <property type="match status" value="1"/>
</dbReference>
<dbReference type="InterPro" id="IPR016187">
    <property type="entry name" value="CTDL_fold"/>
</dbReference>
<dbReference type="PANTHER" id="PTHR43397">
    <property type="entry name" value="ERGOTHIONEINE BIOSYNTHESIS PROTEIN 1"/>
    <property type="match status" value="1"/>
</dbReference>
<reference evidence="3 4" key="1">
    <citation type="submission" date="2019-04" db="EMBL/GenBank/DDBJ databases">
        <title>Fungal friends and foes A comparative genomics study of 23 Aspergillus species from section Flavi.</title>
        <authorList>
            <consortium name="DOE Joint Genome Institute"/>
            <person name="Kjaerbolling I."/>
            <person name="Vesth T.C."/>
            <person name="Frisvad J.C."/>
            <person name="Nybo J.L."/>
            <person name="Theobald S."/>
            <person name="Kildgaard S."/>
            <person name="Petersen T.I."/>
            <person name="Kuo A."/>
            <person name="Sato A."/>
            <person name="Lyhne E.K."/>
            <person name="Kogle M.E."/>
            <person name="Wiebenga A."/>
            <person name="Kun R.S."/>
            <person name="Lubbers R.J."/>
            <person name="Makela M.R."/>
            <person name="Barry K."/>
            <person name="Chovatia M."/>
            <person name="Clum A."/>
            <person name="Daum C."/>
            <person name="Haridas S."/>
            <person name="He G."/>
            <person name="LaButti K."/>
            <person name="Lipzen A."/>
            <person name="Mondo S."/>
            <person name="Pangilinan J."/>
            <person name="Riley R."/>
            <person name="Salamov A."/>
            <person name="Simmons B.A."/>
            <person name="Magnuson J.K."/>
            <person name="Henrissat B."/>
            <person name="Mortensen U.H."/>
            <person name="Larsen T.O."/>
            <person name="De vries R.P."/>
            <person name="Grigoriev I.V."/>
            <person name="Machida M."/>
            <person name="Baker S.E."/>
            <person name="Andersen M.R."/>
        </authorList>
    </citation>
    <scope>NUCLEOTIDE SEQUENCE [LARGE SCALE GENOMIC DNA]</scope>
    <source>
        <strain evidence="3 4">CBS 117635</strain>
    </source>
</reference>
<dbReference type="PANTHER" id="PTHR43397:SF1">
    <property type="entry name" value="ERGOTHIONEINE BIOSYNTHESIS PROTEIN 1"/>
    <property type="match status" value="1"/>
</dbReference>
<dbReference type="InterPro" id="IPR005532">
    <property type="entry name" value="SUMF_dom"/>
</dbReference>
<dbReference type="AlphaFoldDB" id="A0A5N6JBI8"/>
<feature type="region of interest" description="Disordered" evidence="1">
    <location>
        <begin position="369"/>
        <end position="391"/>
    </location>
</feature>
<dbReference type="EMBL" id="ML732781">
    <property type="protein sequence ID" value="KAB8275639.1"/>
    <property type="molecule type" value="Genomic_DNA"/>
</dbReference>
<feature type="domain" description="Sulfatase-modifying factor enzyme-like" evidence="2">
    <location>
        <begin position="249"/>
        <end position="501"/>
    </location>
</feature>
<proteinExistence type="predicted"/>
<protein>
    <submittedName>
        <fullName evidence="3">C-type lectin protein</fullName>
    </submittedName>
</protein>
<dbReference type="Gene3D" id="3.90.1580.10">
    <property type="entry name" value="paralog of FGE (formylglycine-generating enzyme)"/>
    <property type="match status" value="1"/>
</dbReference>
<evidence type="ECO:0000259" key="2">
    <source>
        <dbReference type="Pfam" id="PF03781"/>
    </source>
</evidence>
<evidence type="ECO:0000256" key="1">
    <source>
        <dbReference type="SAM" id="MobiDB-lite"/>
    </source>
</evidence>
<dbReference type="InterPro" id="IPR042095">
    <property type="entry name" value="SUMF_sf"/>
</dbReference>
<dbReference type="GO" id="GO:0030246">
    <property type="term" value="F:carbohydrate binding"/>
    <property type="evidence" value="ECO:0007669"/>
    <property type="project" value="UniProtKB-KW"/>
</dbReference>
<sequence>MGANYPGTPNLTENSQYAFPLKPKDYAPGAVPTLEEWQKLWTAWDLVTLKMFPREALHEQPIALRNPLIFYLGHIPTLLKSSDNLSEDIHLARATKTPPTEPKYYQQIFERGIDPDVDDPSQCHDHSEVPNTWPELSDILVFREKVCARITALYQTQKPWQDRTIGRALWIGFEHEGLHLETFLWMTLMSPNILPPPDVPRPDFIHMAEQAVRGRVENQWFSIKPRTFTIGIEDTDDDSALSPADFFAWDNERNPYEVSVQGFEAQARPASILDYIIYLVKTSQNDCLPVTWSTVSGLPDRSIASSPQSDPVIEEFIDGLALKTVYGLLPLRLALDWPVYTSYNEAVGYAEWAGARLPTLHEARSIHRQVEEENAEKTQQSQNSEPASNSIRDDIYTDLTGCNVGFQNFHPTPVTQNGNRLSGQGDLGGAYEWTSSLFEPQPNFKPMDIYQGYSADFMDNKHILVVGGSWALHPRISGKKTFLNWWQKGYPYPWIGIRLVRDTK</sequence>